<organism evidence="1 2">
    <name type="scientific">Desulfoferula mesophila</name>
    <dbReference type="NCBI Taxonomy" id="3058419"/>
    <lineage>
        <taxon>Bacteria</taxon>
        <taxon>Pseudomonadati</taxon>
        <taxon>Thermodesulfobacteriota</taxon>
        <taxon>Desulfarculia</taxon>
        <taxon>Desulfarculales</taxon>
        <taxon>Desulfarculaceae</taxon>
        <taxon>Desulfoferula</taxon>
    </lineage>
</organism>
<keyword evidence="2" id="KW-1185">Reference proteome</keyword>
<dbReference type="Proteomes" id="UP001366166">
    <property type="component" value="Chromosome"/>
</dbReference>
<proteinExistence type="predicted"/>
<protein>
    <submittedName>
        <fullName evidence="1">Uncharacterized protein</fullName>
    </submittedName>
</protein>
<dbReference type="KEGG" id="dmp:FAK_22310"/>
<dbReference type="EMBL" id="AP028679">
    <property type="protein sequence ID" value="BEQ15165.1"/>
    <property type="molecule type" value="Genomic_DNA"/>
</dbReference>
<reference evidence="2" key="1">
    <citation type="journal article" date="2023" name="Arch. Microbiol.">
        <title>Desulfoferula mesophilus gen. nov. sp. nov., a mesophilic sulfate-reducing bacterium isolated from a brackish lake sediment.</title>
        <authorList>
            <person name="Watanabe T."/>
            <person name="Yabe T."/>
            <person name="Tsuji J.M."/>
            <person name="Fukui M."/>
        </authorList>
    </citation>
    <scope>NUCLEOTIDE SEQUENCE [LARGE SCALE GENOMIC DNA]</scope>
    <source>
        <strain evidence="2">12FAK</strain>
    </source>
</reference>
<dbReference type="AlphaFoldDB" id="A0AAU9EEE2"/>
<accession>A0AAU9EEE2</accession>
<name>A0AAU9EEE2_9BACT</name>
<sequence>MKKTELVNICERCGSYNDFIEAPSGETWFICRRCGNTQPKIDELSVETFTQKEGEN</sequence>
<evidence type="ECO:0000313" key="1">
    <source>
        <dbReference type="EMBL" id="BEQ15165.1"/>
    </source>
</evidence>
<dbReference type="RefSeq" id="WP_338599202.1">
    <property type="nucleotide sequence ID" value="NZ_AP028679.1"/>
</dbReference>
<gene>
    <name evidence="1" type="ORF">FAK_22310</name>
</gene>
<evidence type="ECO:0000313" key="2">
    <source>
        <dbReference type="Proteomes" id="UP001366166"/>
    </source>
</evidence>